<dbReference type="Proteomes" id="UP000054423">
    <property type="component" value="Unassembled WGS sequence"/>
</dbReference>
<evidence type="ECO:0000313" key="1">
    <source>
        <dbReference type="EMBL" id="ETL94205.1"/>
    </source>
</evidence>
<dbReference type="EMBL" id="KI679441">
    <property type="protein sequence ID" value="ETL94205.1"/>
    <property type="molecule type" value="Genomic_DNA"/>
</dbReference>
<sequence length="135" mass="15011">MKSQKMASLAKQPVNCIRGGRNELDATIHSFRHVLFLERTQSGISKAITVLLSSSRLFGRPTTGFTNGAKKFCSIAVSSVPFPSRAFTQAFSNTAIVFLFPSCRRRIRRVRRQGHCGRMMPLDESVKNVAKHQAA</sequence>
<proteinExistence type="predicted"/>
<organism evidence="1">
    <name type="scientific">Phytophthora nicotianae</name>
    <name type="common">Potato buckeye rot agent</name>
    <name type="synonym">Phytophthora parasitica</name>
    <dbReference type="NCBI Taxonomy" id="4792"/>
    <lineage>
        <taxon>Eukaryota</taxon>
        <taxon>Sar</taxon>
        <taxon>Stramenopiles</taxon>
        <taxon>Oomycota</taxon>
        <taxon>Peronosporomycetes</taxon>
        <taxon>Peronosporales</taxon>
        <taxon>Peronosporaceae</taxon>
        <taxon>Phytophthora</taxon>
    </lineage>
</organism>
<protein>
    <submittedName>
        <fullName evidence="1">Uncharacterized protein</fullName>
    </submittedName>
</protein>
<name>W2LC35_PHYNI</name>
<reference evidence="1" key="1">
    <citation type="submission" date="2013-11" db="EMBL/GenBank/DDBJ databases">
        <title>The Genome Sequence of Phytophthora parasitica CHvinca01.</title>
        <authorList>
            <consortium name="The Broad Institute Genomics Platform"/>
            <person name="Russ C."/>
            <person name="Tyler B."/>
            <person name="Panabieres F."/>
            <person name="Shan W."/>
            <person name="Tripathy S."/>
            <person name="Grunwald N."/>
            <person name="Machado M."/>
            <person name="Johnson C.S."/>
            <person name="Arredondo F."/>
            <person name="Hong C."/>
            <person name="Coffey M."/>
            <person name="Young S.K."/>
            <person name="Zeng Q."/>
            <person name="Gargeya S."/>
            <person name="Fitzgerald M."/>
            <person name="Abouelleil A."/>
            <person name="Alvarado L."/>
            <person name="Chapman S.B."/>
            <person name="Gainer-Dewar J."/>
            <person name="Goldberg J."/>
            <person name="Griggs A."/>
            <person name="Gujja S."/>
            <person name="Hansen M."/>
            <person name="Howarth C."/>
            <person name="Imamovic A."/>
            <person name="Ireland A."/>
            <person name="Larimer J."/>
            <person name="McCowan C."/>
            <person name="Murphy C."/>
            <person name="Pearson M."/>
            <person name="Poon T.W."/>
            <person name="Priest M."/>
            <person name="Roberts A."/>
            <person name="Saif S."/>
            <person name="Shea T."/>
            <person name="Sykes S."/>
            <person name="Wortman J."/>
            <person name="Nusbaum C."/>
            <person name="Birren B."/>
        </authorList>
    </citation>
    <scope>NUCLEOTIDE SEQUENCE [LARGE SCALE GENOMIC DNA]</scope>
    <source>
        <strain evidence="1">CHvinca01</strain>
    </source>
</reference>
<dbReference type="AlphaFoldDB" id="W2LC35"/>
<gene>
    <name evidence="1" type="ORF">L917_07780</name>
</gene>
<dbReference type="VEuPathDB" id="FungiDB:PPTG_22824"/>
<accession>W2LC35</accession>